<dbReference type="Proteomes" id="UP000617355">
    <property type="component" value="Unassembled WGS sequence"/>
</dbReference>
<dbReference type="EMBL" id="BMGI01000003">
    <property type="protein sequence ID" value="GGD38414.1"/>
    <property type="molecule type" value="Genomic_DNA"/>
</dbReference>
<reference evidence="2" key="1">
    <citation type="journal article" date="2019" name="Int. J. Syst. Evol. Microbiol.">
        <title>The Global Catalogue of Microorganisms (GCM) 10K type strain sequencing project: providing services to taxonomists for standard genome sequencing and annotation.</title>
        <authorList>
            <consortium name="The Broad Institute Genomics Platform"/>
            <consortium name="The Broad Institute Genome Sequencing Center for Infectious Disease"/>
            <person name="Wu L."/>
            <person name="Ma J."/>
        </authorList>
    </citation>
    <scope>NUCLEOTIDE SEQUENCE [LARGE SCALE GENOMIC DNA]</scope>
    <source>
        <strain evidence="2">CGMCC 1.12922</strain>
    </source>
</reference>
<dbReference type="Gene3D" id="1.10.8.60">
    <property type="match status" value="1"/>
</dbReference>
<dbReference type="PANTHER" id="PTHR30050">
    <property type="entry name" value="CHROMOSOMAL REPLICATION INITIATOR PROTEIN DNAA"/>
    <property type="match status" value="1"/>
</dbReference>
<evidence type="ECO:0008006" key="3">
    <source>
        <dbReference type="Google" id="ProtNLM"/>
    </source>
</evidence>
<keyword evidence="2" id="KW-1185">Reference proteome</keyword>
<sequence>MARQLTFDLPQREARGRGDFFVSAANAAALAAIDGWRTWPGRKLVITGPPGAGKSHLAALWAEEAGAEVIPAEALSATNPAILAGRNVVLEDAEALAGNTEAEAAAFHLHNIVLAEGGSLLVTAATAPSRWGLALPDLASRMEGTPVVAIEPPDEALLAAVLVKLFTDRQIDPPETLIRYLLPRIDRSFAAARAIVEALDTTALAEGKPVSRDLARQILEAQDELF</sequence>
<dbReference type="PANTHER" id="PTHR30050:SF5">
    <property type="entry name" value="DNAA REGULATORY INACTIVATOR HDA"/>
    <property type="match status" value="1"/>
</dbReference>
<name>A0ABQ1QNU4_9RHOB</name>
<dbReference type="Gene3D" id="3.40.50.300">
    <property type="entry name" value="P-loop containing nucleotide triphosphate hydrolases"/>
    <property type="match status" value="1"/>
</dbReference>
<comment type="caution">
    <text evidence="1">The sequence shown here is derived from an EMBL/GenBank/DDBJ whole genome shotgun (WGS) entry which is preliminary data.</text>
</comment>
<evidence type="ECO:0000313" key="2">
    <source>
        <dbReference type="Proteomes" id="UP000617355"/>
    </source>
</evidence>
<dbReference type="SUPFAM" id="SSF52540">
    <property type="entry name" value="P-loop containing nucleoside triphosphate hydrolases"/>
    <property type="match status" value="1"/>
</dbReference>
<dbReference type="InterPro" id="IPR027417">
    <property type="entry name" value="P-loop_NTPase"/>
</dbReference>
<accession>A0ABQ1QNU4</accession>
<evidence type="ECO:0000313" key="1">
    <source>
        <dbReference type="EMBL" id="GGD38414.1"/>
    </source>
</evidence>
<proteinExistence type="predicted"/>
<organism evidence="1 2">
    <name type="scientific">Sinisalibacter lacisalsi</name>
    <dbReference type="NCBI Taxonomy" id="1526570"/>
    <lineage>
        <taxon>Bacteria</taxon>
        <taxon>Pseudomonadati</taxon>
        <taxon>Pseudomonadota</taxon>
        <taxon>Alphaproteobacteria</taxon>
        <taxon>Rhodobacterales</taxon>
        <taxon>Roseobacteraceae</taxon>
        <taxon>Sinisalibacter</taxon>
    </lineage>
</organism>
<dbReference type="RefSeq" id="WP_188527772.1">
    <property type="nucleotide sequence ID" value="NZ_BMGI01000003.1"/>
</dbReference>
<protein>
    <recommendedName>
        <fullName evidence="3">Chromosomal replication initiator DnaA</fullName>
    </recommendedName>
</protein>
<gene>
    <name evidence="1" type="ORF">GCM10011358_22780</name>
</gene>